<evidence type="ECO:0000313" key="1">
    <source>
        <dbReference type="EMBL" id="RHW39119.1"/>
    </source>
</evidence>
<dbReference type="EMBL" id="QWEG01000008">
    <property type="protein sequence ID" value="RHW39119.1"/>
    <property type="molecule type" value="Genomic_DNA"/>
</dbReference>
<sequence length="182" mass="20469">MDISIKEIMDCIVNPVKSQIILTIQKKGECTAKDILSSQNDIPQATLYRTLNRLVDGGILKIVAENKVRAVTEKVYALNESFLNVNQSIIEQNDGEAYFKLFTNFMIVLMKEFQNYAEKPSINIVKDVSGFSATPIYATGEEMIEIGNKFKEIIAPYQTRNTSVKGQNMRILATIITPPNDK</sequence>
<dbReference type="Gene3D" id="6.10.140.2180">
    <property type="match status" value="1"/>
</dbReference>
<gene>
    <name evidence="1" type="ORF">D1B31_14280</name>
</gene>
<dbReference type="InterPro" id="IPR036388">
    <property type="entry name" value="WH-like_DNA-bd_sf"/>
</dbReference>
<dbReference type="RefSeq" id="WP_118921477.1">
    <property type="nucleotide sequence ID" value="NZ_QWEG01000008.1"/>
</dbReference>
<dbReference type="Gene3D" id="1.10.10.10">
    <property type="entry name" value="Winged helix-like DNA-binding domain superfamily/Winged helix DNA-binding domain"/>
    <property type="match status" value="1"/>
</dbReference>
<organism evidence="1 2">
    <name type="scientific">Neobacillus notoginsengisoli</name>
    <dbReference type="NCBI Taxonomy" id="1578198"/>
    <lineage>
        <taxon>Bacteria</taxon>
        <taxon>Bacillati</taxon>
        <taxon>Bacillota</taxon>
        <taxon>Bacilli</taxon>
        <taxon>Bacillales</taxon>
        <taxon>Bacillaceae</taxon>
        <taxon>Neobacillus</taxon>
    </lineage>
</organism>
<evidence type="ECO:0000313" key="2">
    <source>
        <dbReference type="Proteomes" id="UP000284416"/>
    </source>
</evidence>
<proteinExistence type="predicted"/>
<accession>A0A417YT16</accession>
<dbReference type="InterPro" id="IPR036390">
    <property type="entry name" value="WH_DNA-bd_sf"/>
</dbReference>
<name>A0A417YT16_9BACI</name>
<keyword evidence="2" id="KW-1185">Reference proteome</keyword>
<dbReference type="Proteomes" id="UP000284416">
    <property type="component" value="Unassembled WGS sequence"/>
</dbReference>
<dbReference type="OrthoDB" id="5949858at2"/>
<dbReference type="SUPFAM" id="SSF46785">
    <property type="entry name" value="Winged helix' DNA-binding domain"/>
    <property type="match status" value="1"/>
</dbReference>
<dbReference type="AlphaFoldDB" id="A0A417YT16"/>
<reference evidence="1 2" key="1">
    <citation type="journal article" date="2017" name="Int. J. Syst. Evol. Microbiol.">
        <title>Bacillus notoginsengisoli sp. nov., a novel bacterium isolated from the rhizosphere of Panax notoginseng.</title>
        <authorList>
            <person name="Zhang M.Y."/>
            <person name="Cheng J."/>
            <person name="Cai Y."/>
            <person name="Zhang T.Y."/>
            <person name="Wu Y.Y."/>
            <person name="Manikprabhu D."/>
            <person name="Li W.J."/>
            <person name="Zhang Y.X."/>
        </authorList>
    </citation>
    <scope>NUCLEOTIDE SEQUENCE [LARGE SCALE GENOMIC DNA]</scope>
    <source>
        <strain evidence="1 2">JCM 30743</strain>
    </source>
</reference>
<protein>
    <submittedName>
        <fullName evidence="1">Uncharacterized protein</fullName>
    </submittedName>
</protein>
<comment type="caution">
    <text evidence="1">The sequence shown here is derived from an EMBL/GenBank/DDBJ whole genome shotgun (WGS) entry which is preliminary data.</text>
</comment>